<accession>A0A5Q4ZGR8</accession>
<organism evidence="1 2">
    <name type="scientific">Paraburkholderia dioscoreae</name>
    <dbReference type="NCBI Taxonomy" id="2604047"/>
    <lineage>
        <taxon>Bacteria</taxon>
        <taxon>Pseudomonadati</taxon>
        <taxon>Pseudomonadota</taxon>
        <taxon>Betaproteobacteria</taxon>
        <taxon>Burkholderiales</taxon>
        <taxon>Burkholderiaceae</taxon>
        <taxon>Paraburkholderia</taxon>
    </lineage>
</organism>
<reference evidence="1 2" key="1">
    <citation type="submission" date="2019-08" db="EMBL/GenBank/DDBJ databases">
        <authorList>
            <person name="Herpell B J."/>
        </authorList>
    </citation>
    <scope>NUCLEOTIDE SEQUENCE [LARGE SCALE GENOMIC DNA]</scope>
    <source>
        <strain evidence="2">Msb3</strain>
        <plasmid evidence="1 2">pI</plasmid>
    </source>
</reference>
<sequence length="42" mass="4621">MYCHSLHCPVSGVVSTHVLAVTPQAELFRYWAHVSVTVPVQA</sequence>
<proteinExistence type="predicted"/>
<evidence type="ECO:0000313" key="2">
    <source>
        <dbReference type="Proteomes" id="UP000325811"/>
    </source>
</evidence>
<keyword evidence="1" id="KW-0614">Plasmid</keyword>
<dbReference type="EMBL" id="LR699555">
    <property type="protein sequence ID" value="VVD30961.1"/>
    <property type="molecule type" value="Genomic_DNA"/>
</dbReference>
<dbReference type="Proteomes" id="UP000325811">
    <property type="component" value="Plasmid pI"/>
</dbReference>
<name>A0A5Q4ZGR8_9BURK</name>
<dbReference type="AlphaFoldDB" id="A0A5Q4ZGR8"/>
<geneLocation type="plasmid" evidence="1 2">
    <name>pI</name>
</geneLocation>
<protein>
    <submittedName>
        <fullName evidence="1">Uncharacterized protein</fullName>
    </submittedName>
</protein>
<dbReference type="KEGG" id="pdio:PDMSB3_0125.2"/>
<gene>
    <name evidence="1" type="ORF">PDMSB3_0125</name>
</gene>
<evidence type="ECO:0000313" key="1">
    <source>
        <dbReference type="EMBL" id="VVD30961.1"/>
    </source>
</evidence>
<keyword evidence="2" id="KW-1185">Reference proteome</keyword>